<evidence type="ECO:0000256" key="4">
    <source>
        <dbReference type="PROSITE-ProRule" id="PRU00409"/>
    </source>
</evidence>
<dbReference type="PANTHER" id="PTHR43585:SF2">
    <property type="entry name" value="ATP-GRASP ENZYME FSQD"/>
    <property type="match status" value="1"/>
</dbReference>
<dbReference type="InterPro" id="IPR013815">
    <property type="entry name" value="ATP_grasp_subdomain_1"/>
</dbReference>
<evidence type="ECO:0000313" key="6">
    <source>
        <dbReference type="EMBL" id="GAA0477329.1"/>
    </source>
</evidence>
<proteinExistence type="predicted"/>
<keyword evidence="2 4" id="KW-0547">Nucleotide-binding</keyword>
<dbReference type="InterPro" id="IPR011761">
    <property type="entry name" value="ATP-grasp"/>
</dbReference>
<dbReference type="PROSITE" id="PS50975">
    <property type="entry name" value="ATP_GRASP"/>
    <property type="match status" value="1"/>
</dbReference>
<dbReference type="Gene3D" id="3.30.1490.20">
    <property type="entry name" value="ATP-grasp fold, A domain"/>
    <property type="match status" value="1"/>
</dbReference>
<name>A0ABP3KE14_9ACTN</name>
<keyword evidence="1" id="KW-0436">Ligase</keyword>
<evidence type="ECO:0000259" key="5">
    <source>
        <dbReference type="PROSITE" id="PS50975"/>
    </source>
</evidence>
<dbReference type="EMBL" id="BAAABY010000033">
    <property type="protein sequence ID" value="GAA0477329.1"/>
    <property type="molecule type" value="Genomic_DNA"/>
</dbReference>
<keyword evidence="7" id="KW-1185">Reference proteome</keyword>
<reference evidence="7" key="1">
    <citation type="journal article" date="2019" name="Int. J. Syst. Evol. Microbiol.">
        <title>The Global Catalogue of Microorganisms (GCM) 10K type strain sequencing project: providing services to taxonomists for standard genome sequencing and annotation.</title>
        <authorList>
            <consortium name="The Broad Institute Genomics Platform"/>
            <consortium name="The Broad Institute Genome Sequencing Center for Infectious Disease"/>
            <person name="Wu L."/>
            <person name="Ma J."/>
        </authorList>
    </citation>
    <scope>NUCLEOTIDE SEQUENCE [LARGE SCALE GENOMIC DNA]</scope>
    <source>
        <strain evidence="7">JCM 4805</strain>
    </source>
</reference>
<dbReference type="SUPFAM" id="SSF56059">
    <property type="entry name" value="Glutathione synthetase ATP-binding domain-like"/>
    <property type="match status" value="1"/>
</dbReference>
<dbReference type="InterPro" id="IPR052032">
    <property type="entry name" value="ATP-dep_AA_Ligase"/>
</dbReference>
<dbReference type="Gene3D" id="3.30.470.20">
    <property type="entry name" value="ATP-grasp fold, B domain"/>
    <property type="match status" value="1"/>
</dbReference>
<evidence type="ECO:0000256" key="3">
    <source>
        <dbReference type="ARBA" id="ARBA00022840"/>
    </source>
</evidence>
<organism evidence="6 7">
    <name type="scientific">Streptomyces olivaceiscleroticus</name>
    <dbReference type="NCBI Taxonomy" id="68245"/>
    <lineage>
        <taxon>Bacteria</taxon>
        <taxon>Bacillati</taxon>
        <taxon>Actinomycetota</taxon>
        <taxon>Actinomycetes</taxon>
        <taxon>Kitasatosporales</taxon>
        <taxon>Streptomycetaceae</taxon>
        <taxon>Streptomyces</taxon>
    </lineage>
</organism>
<dbReference type="Pfam" id="PF13535">
    <property type="entry name" value="ATP-grasp_4"/>
    <property type="match status" value="1"/>
</dbReference>
<dbReference type="Gene3D" id="3.40.50.20">
    <property type="match status" value="1"/>
</dbReference>
<comment type="caution">
    <text evidence="6">The sequence shown here is derived from an EMBL/GenBank/DDBJ whole genome shotgun (WGS) entry which is preliminary data.</text>
</comment>
<evidence type="ECO:0000256" key="1">
    <source>
        <dbReference type="ARBA" id="ARBA00022598"/>
    </source>
</evidence>
<keyword evidence="3 4" id="KW-0067">ATP-binding</keyword>
<feature type="domain" description="ATP-grasp" evidence="5">
    <location>
        <begin position="111"/>
        <end position="306"/>
    </location>
</feature>
<evidence type="ECO:0000256" key="2">
    <source>
        <dbReference type="ARBA" id="ARBA00022741"/>
    </source>
</evidence>
<evidence type="ECO:0000313" key="7">
    <source>
        <dbReference type="Proteomes" id="UP001500909"/>
    </source>
</evidence>
<gene>
    <name evidence="6" type="ORF">GCM10010361_47270</name>
</gene>
<protein>
    <submittedName>
        <fullName evidence="6">Acetyl-CoA carboxylase biotin carboxylase subunit family protein</fullName>
    </submittedName>
</protein>
<dbReference type="Proteomes" id="UP001500909">
    <property type="component" value="Unassembled WGS sequence"/>
</dbReference>
<sequence length="410" mass="44888">MRSILVIGVPWSQDELAVAQTDAAALDATLCVIDTAAALAKPGLTIAGESIAVPQLDVPSIIAAIEGRSFDAIVSITELTVLLAAQVRERLGYKGTPAHAEAAVMNKHRTRLALRDAGLTGVDFWTVQISDLKAHLSGIELPVIVKPTSFTGSTGVRIIRDDQDVEELLRLYDVEAATRSGRGEVIVETFIDGDEISLEGLVVNGKLTVFTLTDKLMTGSPTFRDIAFIMPSRRSAEWRHRVQDYAQRVVTALGVETSPVHMEVKLTRDGVELIETHNRFGGGGIVELLQQTFGIRPFQAYFAAVLDGSDPVLVEPAEYWGGAHFLDRVDGYDPWASFDFPHPTAVIKVDFDARRKPAVHAWEGLRIQHWSRGRVMSASASYDLVFENMKEMEKQVLRRLSAISDAEAGT</sequence>
<accession>A0ABP3KE14</accession>
<dbReference type="PANTHER" id="PTHR43585">
    <property type="entry name" value="FUMIPYRROLE BIOSYNTHESIS PROTEIN C"/>
    <property type="match status" value="1"/>
</dbReference>
<dbReference type="RefSeq" id="WP_346097161.1">
    <property type="nucleotide sequence ID" value="NZ_BAAABY010000033.1"/>
</dbReference>